<dbReference type="PANTHER" id="PTHR11451">
    <property type="entry name" value="THREONINE-TRNA LIGASE"/>
    <property type="match status" value="1"/>
</dbReference>
<dbReference type="Gene3D" id="3.30.54.20">
    <property type="match status" value="1"/>
</dbReference>
<dbReference type="FunFam" id="3.10.20.30:FF:000005">
    <property type="entry name" value="Threonine--tRNA ligase"/>
    <property type="match status" value="1"/>
</dbReference>
<keyword evidence="4 13" id="KW-0436">Ligase</keyword>
<dbReference type="GO" id="GO:0046872">
    <property type="term" value="F:metal ion binding"/>
    <property type="evidence" value="ECO:0007669"/>
    <property type="project" value="UniProtKB-KW"/>
</dbReference>
<dbReference type="PROSITE" id="PS51880">
    <property type="entry name" value="TGS"/>
    <property type="match status" value="1"/>
</dbReference>
<evidence type="ECO:0000256" key="5">
    <source>
        <dbReference type="ARBA" id="ARBA00022723"/>
    </source>
</evidence>
<dbReference type="InterPro" id="IPR047246">
    <property type="entry name" value="ThrRS_anticodon"/>
</dbReference>
<evidence type="ECO:0000256" key="10">
    <source>
        <dbReference type="ARBA" id="ARBA00022917"/>
    </source>
</evidence>
<keyword evidence="3 13" id="KW-0820">tRNA-binding</keyword>
<dbReference type="InterPro" id="IPR012947">
    <property type="entry name" value="tRNA_SAD"/>
</dbReference>
<dbReference type="HAMAP" id="MF_00184">
    <property type="entry name" value="Thr_tRNA_synth"/>
    <property type="match status" value="1"/>
</dbReference>
<dbReference type="InterPro" id="IPR012676">
    <property type="entry name" value="TGS-like"/>
</dbReference>
<dbReference type="GO" id="GO:0005524">
    <property type="term" value="F:ATP binding"/>
    <property type="evidence" value="ECO:0007669"/>
    <property type="project" value="UniProtKB-UniRule"/>
</dbReference>
<feature type="binding site" evidence="13">
    <location>
        <position position="338"/>
    </location>
    <ligand>
        <name>Zn(2+)</name>
        <dbReference type="ChEBI" id="CHEBI:29105"/>
        <note>catalytic</note>
    </ligand>
</feature>
<dbReference type="CDD" id="cd01667">
    <property type="entry name" value="TGS_ThrRS"/>
    <property type="match status" value="1"/>
</dbReference>
<evidence type="ECO:0000256" key="9">
    <source>
        <dbReference type="ARBA" id="ARBA00022884"/>
    </source>
</evidence>
<dbReference type="NCBIfam" id="TIGR00418">
    <property type="entry name" value="thrS"/>
    <property type="match status" value="1"/>
</dbReference>
<comment type="subunit">
    <text evidence="13">Homodimer.</text>
</comment>
<dbReference type="InterPro" id="IPR004095">
    <property type="entry name" value="TGS"/>
</dbReference>
<dbReference type="InterPro" id="IPR018163">
    <property type="entry name" value="Thr/Ala-tRNA-synth_IIc_edit"/>
</dbReference>
<dbReference type="SUPFAM" id="SSF55186">
    <property type="entry name" value="ThrRS/AlaRS common domain"/>
    <property type="match status" value="1"/>
</dbReference>
<dbReference type="SUPFAM" id="SSF55681">
    <property type="entry name" value="Class II aaRS and biotin synthetases"/>
    <property type="match status" value="1"/>
</dbReference>
<dbReference type="AlphaFoldDB" id="A0A4V3BX87"/>
<evidence type="ECO:0000256" key="1">
    <source>
        <dbReference type="ARBA" id="ARBA00008226"/>
    </source>
</evidence>
<dbReference type="FunFam" id="3.30.980.10:FF:000005">
    <property type="entry name" value="Threonyl-tRNA synthetase, mitochondrial"/>
    <property type="match status" value="1"/>
</dbReference>
<evidence type="ECO:0000256" key="13">
    <source>
        <dbReference type="HAMAP-Rule" id="MF_00184"/>
    </source>
</evidence>
<dbReference type="PROSITE" id="PS50862">
    <property type="entry name" value="AA_TRNA_LIGASE_II"/>
    <property type="match status" value="1"/>
</dbReference>
<dbReference type="Proteomes" id="UP000294848">
    <property type="component" value="Unassembled WGS sequence"/>
</dbReference>
<evidence type="ECO:0000313" key="17">
    <source>
        <dbReference type="EMBL" id="TDN97168.1"/>
    </source>
</evidence>
<feature type="binding site" evidence="13">
    <location>
        <position position="389"/>
    </location>
    <ligand>
        <name>Zn(2+)</name>
        <dbReference type="ChEBI" id="CHEBI:29105"/>
        <note>catalytic</note>
    </ligand>
</feature>
<organism evidence="17 18">
    <name type="scientific">Sunxiuqinia elliptica</name>
    <dbReference type="NCBI Taxonomy" id="655355"/>
    <lineage>
        <taxon>Bacteria</taxon>
        <taxon>Pseudomonadati</taxon>
        <taxon>Bacteroidota</taxon>
        <taxon>Bacteroidia</taxon>
        <taxon>Marinilabiliales</taxon>
        <taxon>Prolixibacteraceae</taxon>
        <taxon>Sunxiuqinia</taxon>
    </lineage>
</organism>
<dbReference type="Pfam" id="PF02824">
    <property type="entry name" value="TGS"/>
    <property type="match status" value="1"/>
</dbReference>
<keyword evidence="11 13" id="KW-0030">Aminoacyl-tRNA synthetase</keyword>
<dbReference type="Gene3D" id="3.30.980.10">
    <property type="entry name" value="Threonyl-trna Synthetase, Chain A, domain 2"/>
    <property type="match status" value="1"/>
</dbReference>
<dbReference type="Gene3D" id="3.40.50.800">
    <property type="entry name" value="Anticodon-binding domain"/>
    <property type="match status" value="1"/>
</dbReference>
<dbReference type="CDD" id="cd00860">
    <property type="entry name" value="ThrRS_anticodon"/>
    <property type="match status" value="1"/>
</dbReference>
<dbReference type="InterPro" id="IPR012675">
    <property type="entry name" value="Beta-grasp_dom_sf"/>
</dbReference>
<evidence type="ECO:0000256" key="7">
    <source>
        <dbReference type="ARBA" id="ARBA00022833"/>
    </source>
</evidence>
<comment type="caution">
    <text evidence="13">Lacks conserved residue(s) required for the propagation of feature annotation.</text>
</comment>
<evidence type="ECO:0000256" key="4">
    <source>
        <dbReference type="ARBA" id="ARBA00022598"/>
    </source>
</evidence>
<dbReference type="Pfam" id="PF03129">
    <property type="entry name" value="HGTP_anticodon"/>
    <property type="match status" value="1"/>
</dbReference>
<comment type="caution">
    <text evidence="17">The sequence shown here is derived from an EMBL/GenBank/DDBJ whole genome shotgun (WGS) entry which is preliminary data.</text>
</comment>
<keyword evidence="9 13" id="KW-0694">RNA-binding</keyword>
<dbReference type="FunFam" id="3.40.50.800:FF:000001">
    <property type="entry name" value="Threonine--tRNA ligase"/>
    <property type="match status" value="1"/>
</dbReference>
<dbReference type="GO" id="GO:0005737">
    <property type="term" value="C:cytoplasm"/>
    <property type="evidence" value="ECO:0007669"/>
    <property type="project" value="UniProtKB-SubCell"/>
</dbReference>
<accession>A0A4V3BX87</accession>
<evidence type="ECO:0000259" key="15">
    <source>
        <dbReference type="PROSITE" id="PS50862"/>
    </source>
</evidence>
<dbReference type="InterPro" id="IPR004154">
    <property type="entry name" value="Anticodon-bd"/>
</dbReference>
<dbReference type="Pfam" id="PF07973">
    <property type="entry name" value="tRNA_SAD"/>
    <property type="match status" value="1"/>
</dbReference>
<evidence type="ECO:0000256" key="3">
    <source>
        <dbReference type="ARBA" id="ARBA00022555"/>
    </source>
</evidence>
<name>A0A4V3BX87_9BACT</name>
<gene>
    <name evidence="13" type="primary">thrS</name>
    <name evidence="17" type="ORF">DET52_11085</name>
</gene>
<dbReference type="SUPFAM" id="SSF81271">
    <property type="entry name" value="TGS-like"/>
    <property type="match status" value="1"/>
</dbReference>
<evidence type="ECO:0000313" key="18">
    <source>
        <dbReference type="Proteomes" id="UP000294848"/>
    </source>
</evidence>
<keyword evidence="8 13" id="KW-0067">ATP-binding</keyword>
<proteinExistence type="inferred from homology"/>
<evidence type="ECO:0000256" key="11">
    <source>
        <dbReference type="ARBA" id="ARBA00023146"/>
    </source>
</evidence>
<reference evidence="17 18" key="1">
    <citation type="submission" date="2019-03" db="EMBL/GenBank/DDBJ databases">
        <title>Freshwater and sediment microbial communities from various areas in North America, analyzing microbe dynamics in response to fracking.</title>
        <authorList>
            <person name="Lamendella R."/>
        </authorList>
    </citation>
    <scope>NUCLEOTIDE SEQUENCE [LARGE SCALE GENOMIC DNA]</scope>
    <source>
        <strain evidence="17 18">114D</strain>
    </source>
</reference>
<feature type="domain" description="Aminoacyl-transfer RNA synthetases class-II family profile" evidence="15">
    <location>
        <begin position="243"/>
        <end position="542"/>
    </location>
</feature>
<dbReference type="PRINTS" id="PR01047">
    <property type="entry name" value="TRNASYNTHTHR"/>
</dbReference>
<dbReference type="EC" id="6.1.1.3" evidence="13"/>
<dbReference type="InterPro" id="IPR002314">
    <property type="entry name" value="aa-tRNA-synt_IIb"/>
</dbReference>
<sequence length="649" mass="74702">MIKITLPDNSVREYESGITGIQIAKSISNRLAKDVLAISVNGAVWDLNRPITEDASIKLFTWDDREGKETFWHSSAHLMAEAIESFYPGTKFGIGPTVDTGFYYDVDLPEGKQLSEKDLEKIEKKIIELARQKNEIVRQDISKKEALDMFTAKDDELKQELISELEDGTITLYNQGGFTDLCRGPHLPNTGYIKAVKLTSIAGAYWRGDEHNKMLTRVYGVTFPKQKFLEEYLVLLEEAKKRDHRKIGKEMELFTFSQEVGQGLPMWLPKGAMLREQLENFLKKVQKKFGYEQVITPHIGDINLYKTSGHYAKYGADSFQTIKTPAEGEEYMLKPMNCPHHCELYKFKPRSYKDLPVRMAEFGTVYRYEQSGELHGLTRVRGFTQDDAHIYCRPDQLKDEFKKVIDIIFIIFKALDFENYTAQISLRDPEKPEKYIGSPENWDKAERAIIEACEEKGLNTVTELGEAAFYGPKLDFMIKDALGRSWQLGTIQVDYNLPERFKLEYIGADDNRHRPVMIHRAPFGSMERFVAVLIEHTAGKFPLWLTPEQVVILPISEKYNEYAESLSNFLNNSDIRTLIDDRNEKIGRKIRDNELKRIPYLLIVGEKEAESGMVAVRKQGEGDQGTMTKEEFAKFIQKEVKEQLASFYN</sequence>
<evidence type="ECO:0000256" key="6">
    <source>
        <dbReference type="ARBA" id="ARBA00022741"/>
    </source>
</evidence>
<dbReference type="GO" id="GO:0006435">
    <property type="term" value="P:threonyl-tRNA aminoacylation"/>
    <property type="evidence" value="ECO:0007669"/>
    <property type="project" value="UniProtKB-UniRule"/>
</dbReference>
<keyword evidence="14" id="KW-0175">Coiled coil</keyword>
<keyword evidence="7 13" id="KW-0862">Zinc</keyword>
<dbReference type="Pfam" id="PF00587">
    <property type="entry name" value="tRNA-synt_2b"/>
    <property type="match status" value="1"/>
</dbReference>
<comment type="catalytic activity">
    <reaction evidence="12 13">
        <text>tRNA(Thr) + L-threonine + ATP = L-threonyl-tRNA(Thr) + AMP + diphosphate + H(+)</text>
        <dbReference type="Rhea" id="RHEA:24624"/>
        <dbReference type="Rhea" id="RHEA-COMP:9670"/>
        <dbReference type="Rhea" id="RHEA-COMP:9704"/>
        <dbReference type="ChEBI" id="CHEBI:15378"/>
        <dbReference type="ChEBI" id="CHEBI:30616"/>
        <dbReference type="ChEBI" id="CHEBI:33019"/>
        <dbReference type="ChEBI" id="CHEBI:57926"/>
        <dbReference type="ChEBI" id="CHEBI:78442"/>
        <dbReference type="ChEBI" id="CHEBI:78534"/>
        <dbReference type="ChEBI" id="CHEBI:456215"/>
        <dbReference type="EC" id="6.1.1.3"/>
    </reaction>
</comment>
<keyword evidence="5 13" id="KW-0479">Metal-binding</keyword>
<dbReference type="Gene3D" id="3.10.20.30">
    <property type="match status" value="1"/>
</dbReference>
<dbReference type="SUPFAM" id="SSF52954">
    <property type="entry name" value="Class II aaRS ABD-related"/>
    <property type="match status" value="1"/>
</dbReference>
<evidence type="ECO:0000256" key="8">
    <source>
        <dbReference type="ARBA" id="ARBA00022840"/>
    </source>
</evidence>
<dbReference type="GO" id="GO:0000049">
    <property type="term" value="F:tRNA binding"/>
    <property type="evidence" value="ECO:0007669"/>
    <property type="project" value="UniProtKB-KW"/>
</dbReference>
<comment type="cofactor">
    <cofactor evidence="13">
        <name>Zn(2+)</name>
        <dbReference type="ChEBI" id="CHEBI:29105"/>
    </cofactor>
    <text evidence="13">Binds 1 zinc ion per subunit.</text>
</comment>
<feature type="coiled-coil region" evidence="14">
    <location>
        <begin position="112"/>
        <end position="139"/>
    </location>
</feature>
<dbReference type="EMBL" id="SNWI01000010">
    <property type="protein sequence ID" value="TDN97168.1"/>
    <property type="molecule type" value="Genomic_DNA"/>
</dbReference>
<dbReference type="CDD" id="cd00771">
    <property type="entry name" value="ThrRS_core"/>
    <property type="match status" value="1"/>
</dbReference>
<feature type="binding site" evidence="13">
    <location>
        <position position="519"/>
    </location>
    <ligand>
        <name>Zn(2+)</name>
        <dbReference type="ChEBI" id="CHEBI:29105"/>
        <note>catalytic</note>
    </ligand>
</feature>
<dbReference type="InterPro" id="IPR002320">
    <property type="entry name" value="Thr-tRNA-ligase_IIa"/>
</dbReference>
<evidence type="ECO:0000259" key="16">
    <source>
        <dbReference type="PROSITE" id="PS51880"/>
    </source>
</evidence>
<feature type="domain" description="TGS" evidence="16">
    <location>
        <begin position="1"/>
        <end position="61"/>
    </location>
</feature>
<dbReference type="RefSeq" id="WP_133466479.1">
    <property type="nucleotide sequence ID" value="NZ_SNWI01000010.1"/>
</dbReference>
<keyword evidence="6 13" id="KW-0547">Nucleotide-binding</keyword>
<comment type="similarity">
    <text evidence="1 13">Belongs to the class-II aminoacyl-tRNA synthetase family.</text>
</comment>
<evidence type="ECO:0000256" key="14">
    <source>
        <dbReference type="SAM" id="Coils"/>
    </source>
</evidence>
<keyword evidence="2 13" id="KW-0963">Cytoplasm</keyword>
<dbReference type="InterPro" id="IPR036621">
    <property type="entry name" value="Anticodon-bd_dom_sf"/>
</dbReference>
<dbReference type="SMART" id="SM00863">
    <property type="entry name" value="tRNA_SAD"/>
    <property type="match status" value="1"/>
</dbReference>
<dbReference type="InterPro" id="IPR045864">
    <property type="entry name" value="aa-tRNA-synth_II/BPL/LPL"/>
</dbReference>
<dbReference type="Gene3D" id="3.30.930.10">
    <property type="entry name" value="Bira Bifunctional Protein, Domain 2"/>
    <property type="match status" value="1"/>
</dbReference>
<dbReference type="OrthoDB" id="9802304at2"/>
<dbReference type="FunFam" id="3.30.930.10:FF:000002">
    <property type="entry name" value="Threonine--tRNA ligase"/>
    <property type="match status" value="1"/>
</dbReference>
<protein>
    <recommendedName>
        <fullName evidence="13">Threonine--tRNA ligase</fullName>
        <ecNumber evidence="13">6.1.1.3</ecNumber>
    </recommendedName>
    <alternativeName>
        <fullName evidence="13">Threonyl-tRNA synthetase</fullName>
        <shortName evidence="13">ThrRS</shortName>
    </alternativeName>
</protein>
<dbReference type="GO" id="GO:0004829">
    <property type="term" value="F:threonine-tRNA ligase activity"/>
    <property type="evidence" value="ECO:0007669"/>
    <property type="project" value="UniProtKB-UniRule"/>
</dbReference>
<dbReference type="InterPro" id="IPR006195">
    <property type="entry name" value="aa-tRNA-synth_II"/>
</dbReference>
<evidence type="ECO:0000256" key="12">
    <source>
        <dbReference type="ARBA" id="ARBA00049515"/>
    </source>
</evidence>
<dbReference type="PANTHER" id="PTHR11451:SF44">
    <property type="entry name" value="THREONINE--TRNA LIGASE, CHLOROPLASTIC_MITOCHONDRIAL 2"/>
    <property type="match status" value="1"/>
</dbReference>
<dbReference type="InterPro" id="IPR033728">
    <property type="entry name" value="ThrRS_core"/>
</dbReference>
<comment type="subcellular location">
    <subcellularLocation>
        <location evidence="13">Cytoplasm</location>
    </subcellularLocation>
</comment>
<evidence type="ECO:0000256" key="2">
    <source>
        <dbReference type="ARBA" id="ARBA00022490"/>
    </source>
</evidence>
<keyword evidence="10 13" id="KW-0648">Protein biosynthesis</keyword>